<dbReference type="Proteomes" id="UP000660729">
    <property type="component" value="Unassembled WGS sequence"/>
</dbReference>
<dbReference type="EMBL" id="JABCIY010000169">
    <property type="protein sequence ID" value="KAF7190524.1"/>
    <property type="molecule type" value="Genomic_DNA"/>
</dbReference>
<gene>
    <name evidence="2" type="ORF">HII31_08238</name>
</gene>
<feature type="region of interest" description="Disordered" evidence="1">
    <location>
        <begin position="17"/>
        <end position="39"/>
    </location>
</feature>
<protein>
    <submittedName>
        <fullName evidence="2">Uncharacterized protein</fullName>
    </submittedName>
</protein>
<evidence type="ECO:0000313" key="2">
    <source>
        <dbReference type="EMBL" id="KAF7190524.1"/>
    </source>
</evidence>
<feature type="compositionally biased region" description="Polar residues" evidence="1">
    <location>
        <begin position="28"/>
        <end position="39"/>
    </location>
</feature>
<accession>A0A8H6RFD4</accession>
<feature type="compositionally biased region" description="Polar residues" evidence="1">
    <location>
        <begin position="136"/>
        <end position="148"/>
    </location>
</feature>
<keyword evidence="3" id="KW-1185">Reference proteome</keyword>
<organism evidence="2 3">
    <name type="scientific">Pseudocercospora fuligena</name>
    <dbReference type="NCBI Taxonomy" id="685502"/>
    <lineage>
        <taxon>Eukaryota</taxon>
        <taxon>Fungi</taxon>
        <taxon>Dikarya</taxon>
        <taxon>Ascomycota</taxon>
        <taxon>Pezizomycotina</taxon>
        <taxon>Dothideomycetes</taxon>
        <taxon>Dothideomycetidae</taxon>
        <taxon>Mycosphaerellales</taxon>
        <taxon>Mycosphaerellaceae</taxon>
        <taxon>Pseudocercospora</taxon>
    </lineage>
</organism>
<proteinExistence type="predicted"/>
<comment type="caution">
    <text evidence="2">The sequence shown here is derived from an EMBL/GenBank/DDBJ whole genome shotgun (WGS) entry which is preliminary data.</text>
</comment>
<evidence type="ECO:0000256" key="1">
    <source>
        <dbReference type="SAM" id="MobiDB-lite"/>
    </source>
</evidence>
<evidence type="ECO:0000313" key="3">
    <source>
        <dbReference type="Proteomes" id="UP000660729"/>
    </source>
</evidence>
<feature type="region of interest" description="Disordered" evidence="1">
    <location>
        <begin position="120"/>
        <end position="148"/>
    </location>
</feature>
<reference evidence="2" key="1">
    <citation type="submission" date="2020-04" db="EMBL/GenBank/DDBJ databases">
        <title>Draft genome resource of the tomato pathogen Pseudocercospora fuligena.</title>
        <authorList>
            <person name="Zaccaron A."/>
        </authorList>
    </citation>
    <scope>NUCLEOTIDE SEQUENCE</scope>
    <source>
        <strain evidence="2">PF001</strain>
    </source>
</reference>
<sequence>MSATNTNKHHMLMTATAKPHTQPADFASSVSGESQTTTSSQVAVPSGAIFSKIISGHWLVNTNSGACYCQRTTVKPPNGKACICKRILQERRMSSGPVETISKTADHHLDRVPPRRRYMSAPATTEPSTPHFAFRRTTTSSSQERAVH</sequence>
<name>A0A8H6RFD4_9PEZI</name>
<dbReference type="AlphaFoldDB" id="A0A8H6RFD4"/>